<dbReference type="Proteomes" id="UP000515129">
    <property type="component" value="Chromosome 22"/>
</dbReference>
<organism evidence="3 4">
    <name type="scientific">Carassius auratus</name>
    <name type="common">Goldfish</name>
    <dbReference type="NCBI Taxonomy" id="7957"/>
    <lineage>
        <taxon>Eukaryota</taxon>
        <taxon>Metazoa</taxon>
        <taxon>Chordata</taxon>
        <taxon>Craniata</taxon>
        <taxon>Vertebrata</taxon>
        <taxon>Euteleostomi</taxon>
        <taxon>Actinopterygii</taxon>
        <taxon>Neopterygii</taxon>
        <taxon>Teleostei</taxon>
        <taxon>Ostariophysi</taxon>
        <taxon>Cypriniformes</taxon>
        <taxon>Cyprinidae</taxon>
        <taxon>Cyprininae</taxon>
        <taxon>Carassius</taxon>
    </lineage>
</organism>
<evidence type="ECO:0000313" key="3">
    <source>
        <dbReference type="Proteomes" id="UP000515129"/>
    </source>
</evidence>
<keyword evidence="3" id="KW-1185">Reference proteome</keyword>
<dbReference type="PANTHER" id="PTHR21063:SF4">
    <property type="entry name" value="CD48 ANTIGEN-RELATED"/>
    <property type="match status" value="1"/>
</dbReference>
<evidence type="ECO:0000259" key="2">
    <source>
        <dbReference type="SMART" id="SM00409"/>
    </source>
</evidence>
<dbReference type="AlphaFoldDB" id="A0A6P6JA66"/>
<dbReference type="SUPFAM" id="SSF48726">
    <property type="entry name" value="Immunoglobulin"/>
    <property type="match status" value="1"/>
</dbReference>
<dbReference type="OrthoDB" id="8860620at2759"/>
<dbReference type="RefSeq" id="XP_026054762.1">
    <property type="nucleotide sequence ID" value="XM_026198977.1"/>
</dbReference>
<dbReference type="KEGG" id="caua:113040709"/>
<keyword evidence="1" id="KW-0732">Signal</keyword>
<dbReference type="GeneID" id="113040709"/>
<dbReference type="SMART" id="SM00409">
    <property type="entry name" value="IG"/>
    <property type="match status" value="1"/>
</dbReference>
<name>A0A6P6JA66_CARAU</name>
<proteinExistence type="predicted"/>
<sequence length="251" mass="28232">MVNAVILFCVCLWCLLDATHEMKTVSVMEGESLTLHIDVSEEQKYFLIQWMFGSTRIAEVNRLMQTSSTYGGPEERFRDRLHLDQTGSVTILNTRTTDSGLYKVTVISSETSYMTFNVTVYVNKDYNRISALSETPHSSSSPESSPKSNLVSSSCVLNNSTINQTNNMNVIELHQPCSDHIHCCGFTEAVIRLVASALVSVAAVAFLVNDIRSTRSGLKRMEETRHDHQTHGVKSDQKYELSRRMSSRYVC</sequence>
<dbReference type="InterPro" id="IPR036179">
    <property type="entry name" value="Ig-like_dom_sf"/>
</dbReference>
<evidence type="ECO:0000256" key="1">
    <source>
        <dbReference type="SAM" id="SignalP"/>
    </source>
</evidence>
<dbReference type="InterPro" id="IPR013106">
    <property type="entry name" value="Ig_V-set"/>
</dbReference>
<dbReference type="Gene3D" id="2.60.40.10">
    <property type="entry name" value="Immunoglobulins"/>
    <property type="match status" value="1"/>
</dbReference>
<evidence type="ECO:0000313" key="4">
    <source>
        <dbReference type="RefSeq" id="XP_026054762.1"/>
    </source>
</evidence>
<feature type="signal peptide" evidence="1">
    <location>
        <begin position="1"/>
        <end position="18"/>
    </location>
</feature>
<feature type="domain" description="Immunoglobulin" evidence="2">
    <location>
        <begin position="22"/>
        <end position="121"/>
    </location>
</feature>
<dbReference type="PANTHER" id="PTHR21063">
    <property type="entry name" value="LFA-3"/>
    <property type="match status" value="1"/>
</dbReference>
<accession>A0A6P6JA66</accession>
<protein>
    <submittedName>
        <fullName evidence="4">Uncharacterized protein LOC113040709</fullName>
    </submittedName>
</protein>
<reference evidence="4" key="1">
    <citation type="submission" date="2025-08" db="UniProtKB">
        <authorList>
            <consortium name="RefSeq"/>
        </authorList>
    </citation>
    <scope>IDENTIFICATION</scope>
    <source>
        <strain evidence="4">Wakin</strain>
        <tissue evidence="4">Muscle</tissue>
    </source>
</reference>
<gene>
    <name evidence="4" type="primary">LOC113040709</name>
</gene>
<dbReference type="InterPro" id="IPR003599">
    <property type="entry name" value="Ig_sub"/>
</dbReference>
<feature type="chain" id="PRO_5027907366" evidence="1">
    <location>
        <begin position="19"/>
        <end position="251"/>
    </location>
</feature>
<dbReference type="InterPro" id="IPR013783">
    <property type="entry name" value="Ig-like_fold"/>
</dbReference>
<dbReference type="Pfam" id="PF07686">
    <property type="entry name" value="V-set"/>
    <property type="match status" value="1"/>
</dbReference>